<evidence type="ECO:0000313" key="14">
    <source>
        <dbReference type="EMBL" id="CAB3399847.1"/>
    </source>
</evidence>
<protein>
    <submittedName>
        <fullName evidence="14">Uncharacterized protein</fullName>
    </submittedName>
</protein>
<dbReference type="Gene3D" id="2.60.120.260">
    <property type="entry name" value="Galactose-binding domain-like"/>
    <property type="match status" value="1"/>
</dbReference>
<dbReference type="InterPro" id="IPR050440">
    <property type="entry name" value="Laminin/Netrin_ECM"/>
</dbReference>
<dbReference type="FunFam" id="2.10.25.10:FF:000758">
    <property type="entry name" value="Laminin subunit gamma 1"/>
    <property type="match status" value="1"/>
</dbReference>
<dbReference type="InterPro" id="IPR037516">
    <property type="entry name" value="Tripartite_DENN"/>
</dbReference>
<dbReference type="FunFam" id="2.60.120.260:FF:000018">
    <property type="entry name" value="Laminin subunit gamma 1"/>
    <property type="match status" value="1"/>
</dbReference>
<gene>
    <name evidence="14" type="ORF">CBOVIS_LOCUS2904</name>
</gene>
<dbReference type="InterPro" id="IPR000034">
    <property type="entry name" value="Laminin_IV"/>
</dbReference>
<dbReference type="FunFam" id="2.10.25.10:FF:000242">
    <property type="entry name" value="Laminin subunit alpha 1"/>
    <property type="match status" value="1"/>
</dbReference>
<feature type="disulfide bond" evidence="7">
    <location>
        <begin position="1412"/>
        <end position="1421"/>
    </location>
</feature>
<dbReference type="PROSITE" id="PS51117">
    <property type="entry name" value="LAMININ_NTER"/>
    <property type="match status" value="1"/>
</dbReference>
<dbReference type="InterPro" id="IPR043153">
    <property type="entry name" value="DENN_C"/>
</dbReference>
<keyword evidence="5 7" id="KW-0424">Laminin EGF-like domain</keyword>
<dbReference type="CDD" id="cd00055">
    <property type="entry name" value="EGF_Lam"/>
    <property type="match status" value="10"/>
</dbReference>
<feature type="domain" description="Laminin EGF-like" evidence="10">
    <location>
        <begin position="898"/>
        <end position="944"/>
    </location>
</feature>
<feature type="domain" description="Laminin EGF-like" evidence="10">
    <location>
        <begin position="1329"/>
        <end position="1383"/>
    </location>
</feature>
<dbReference type="SMART" id="SM00281">
    <property type="entry name" value="LamB"/>
    <property type="match status" value="1"/>
</dbReference>
<dbReference type="SMART" id="SM00180">
    <property type="entry name" value="EGF_Lam"/>
    <property type="match status" value="11"/>
</dbReference>
<evidence type="ECO:0000256" key="2">
    <source>
        <dbReference type="ARBA" id="ARBA00022737"/>
    </source>
</evidence>
<dbReference type="GO" id="GO:0009888">
    <property type="term" value="P:tissue development"/>
    <property type="evidence" value="ECO:0007669"/>
    <property type="project" value="TreeGrafter"/>
</dbReference>
<feature type="domain" description="Laminin EGF-like" evidence="10">
    <location>
        <begin position="1384"/>
        <end position="1439"/>
    </location>
</feature>
<dbReference type="PROSITE" id="PS51115">
    <property type="entry name" value="LAMININ_IVA"/>
    <property type="match status" value="1"/>
</dbReference>
<comment type="caution">
    <text evidence="14">The sequence shown here is derived from an EMBL/GenBank/DDBJ whole genome shotgun (WGS) entry which is preliminary data.</text>
</comment>
<dbReference type="FunFam" id="2.10.25.10:FF:000051">
    <property type="entry name" value="Laminin subunit alpha 4"/>
    <property type="match status" value="1"/>
</dbReference>
<keyword evidence="15" id="KW-1185">Reference proteome</keyword>
<name>A0A8S1EKD5_9PELO</name>
<dbReference type="SMART" id="SM00136">
    <property type="entry name" value="LamNT"/>
    <property type="match status" value="1"/>
</dbReference>
<evidence type="ECO:0000256" key="3">
    <source>
        <dbReference type="ARBA" id="ARBA00023157"/>
    </source>
</evidence>
<evidence type="ECO:0000259" key="10">
    <source>
        <dbReference type="PROSITE" id="PS50027"/>
    </source>
</evidence>
<dbReference type="SMART" id="SM00181">
    <property type="entry name" value="EGF"/>
    <property type="match status" value="7"/>
</dbReference>
<feature type="domain" description="Laminin IV type A" evidence="12">
    <location>
        <begin position="1024"/>
        <end position="1195"/>
    </location>
</feature>
<feature type="coiled-coil region" evidence="8">
    <location>
        <begin position="2073"/>
        <end position="2107"/>
    </location>
</feature>
<dbReference type="Gene3D" id="3.30.450.200">
    <property type="match status" value="1"/>
</dbReference>
<dbReference type="GO" id="GO:0040017">
    <property type="term" value="P:positive regulation of locomotion"/>
    <property type="evidence" value="ECO:0007669"/>
    <property type="project" value="UniProtKB-ARBA"/>
</dbReference>
<dbReference type="InterPro" id="IPR008211">
    <property type="entry name" value="Laminin_N"/>
</dbReference>
<dbReference type="PANTHER" id="PTHR10574:SF435">
    <property type="entry name" value="LAMININ SUBUNIT GAMMA-1"/>
    <property type="match status" value="1"/>
</dbReference>
<evidence type="ECO:0000259" key="11">
    <source>
        <dbReference type="PROSITE" id="PS50211"/>
    </source>
</evidence>
<keyword evidence="4" id="KW-0325">Glycoprotein</keyword>
<dbReference type="FunFam" id="2.10.25.10:FF:000166">
    <property type="entry name" value="laminin subunit gamma-1"/>
    <property type="match status" value="1"/>
</dbReference>
<comment type="subunit">
    <text evidence="6">Laminin is a complex glycoprotein, consisting of three different polypeptide chains (alpha, beta, gamma), which are bound to each other by disulfide bonds into a cross-shaped molecule comprising one long and three short arms with globules at each end.</text>
</comment>
<dbReference type="InterPro" id="IPR000742">
    <property type="entry name" value="EGF"/>
</dbReference>
<evidence type="ECO:0000256" key="6">
    <source>
        <dbReference type="ARBA" id="ARBA00065619"/>
    </source>
</evidence>
<dbReference type="Gene3D" id="3.40.50.11500">
    <property type="match status" value="1"/>
</dbReference>
<feature type="coiled-coil region" evidence="8">
    <location>
        <begin position="1801"/>
        <end position="1881"/>
    </location>
</feature>
<comment type="caution">
    <text evidence="7">Lacks conserved residue(s) required for the propagation of feature annotation.</text>
</comment>
<evidence type="ECO:0000256" key="5">
    <source>
        <dbReference type="ARBA" id="ARBA00023292"/>
    </source>
</evidence>
<feature type="disulfide bond" evidence="7">
    <location>
        <begin position="968"/>
        <end position="977"/>
    </location>
</feature>
<dbReference type="GO" id="GO:0009887">
    <property type="term" value="P:animal organ morphogenesis"/>
    <property type="evidence" value="ECO:0007669"/>
    <property type="project" value="TreeGrafter"/>
</dbReference>
<feature type="domain" description="Laminin EGF-like" evidence="10">
    <location>
        <begin position="945"/>
        <end position="997"/>
    </location>
</feature>
<dbReference type="Pfam" id="PF00052">
    <property type="entry name" value="Laminin_B"/>
    <property type="match status" value="1"/>
</dbReference>
<evidence type="ECO:0000256" key="9">
    <source>
        <dbReference type="SAM" id="MobiDB-lite"/>
    </source>
</evidence>
<feature type="domain" description="UDENN" evidence="11">
    <location>
        <begin position="99"/>
        <end position="498"/>
    </location>
</feature>
<feature type="disulfide bond" evidence="7">
    <location>
        <begin position="1442"/>
        <end position="1459"/>
    </location>
</feature>
<feature type="disulfide bond" evidence="7">
    <location>
        <begin position="1509"/>
        <end position="1518"/>
    </location>
</feature>
<dbReference type="Gene3D" id="2.10.25.10">
    <property type="entry name" value="Laminin"/>
    <property type="match status" value="9"/>
</dbReference>
<feature type="coiled-coil region" evidence="8">
    <location>
        <begin position="1693"/>
        <end position="1773"/>
    </location>
</feature>
<evidence type="ECO:0000256" key="4">
    <source>
        <dbReference type="ARBA" id="ARBA00023180"/>
    </source>
</evidence>
<feature type="disulfide bond" evidence="7">
    <location>
        <begin position="1440"/>
        <end position="1452"/>
    </location>
</feature>
<evidence type="ECO:0000259" key="13">
    <source>
        <dbReference type="PROSITE" id="PS51117"/>
    </source>
</evidence>
<feature type="domain" description="Laminin EGF-like" evidence="10">
    <location>
        <begin position="1488"/>
        <end position="1534"/>
    </location>
</feature>
<dbReference type="Pfam" id="PF02141">
    <property type="entry name" value="DENN"/>
    <property type="match status" value="1"/>
</dbReference>
<dbReference type="PROSITE" id="PS50027">
    <property type="entry name" value="EGF_LAM_2"/>
    <property type="match status" value="7"/>
</dbReference>
<evidence type="ECO:0000259" key="12">
    <source>
        <dbReference type="PROSITE" id="PS51115"/>
    </source>
</evidence>
<feature type="domain" description="Laminin N-terminal" evidence="13">
    <location>
        <begin position="542"/>
        <end position="781"/>
    </location>
</feature>
<evidence type="ECO:0000256" key="1">
    <source>
        <dbReference type="ARBA" id="ARBA00022729"/>
    </source>
</evidence>
<keyword evidence="8" id="KW-0175">Coiled coil</keyword>
<evidence type="ECO:0000313" key="15">
    <source>
        <dbReference type="Proteomes" id="UP000494206"/>
    </source>
</evidence>
<dbReference type="FunFam" id="2.10.25.10:FF:000193">
    <property type="entry name" value="Laminin subunit gamma 1"/>
    <property type="match status" value="1"/>
</dbReference>
<reference evidence="14 15" key="1">
    <citation type="submission" date="2020-04" db="EMBL/GenBank/DDBJ databases">
        <authorList>
            <person name="Laetsch R D."/>
            <person name="Stevens L."/>
            <person name="Kumar S."/>
            <person name="Blaxter L. M."/>
        </authorList>
    </citation>
    <scope>NUCLEOTIDE SEQUENCE [LARGE SCALE GENOMIC DNA]</scope>
</reference>
<feature type="disulfide bond" evidence="7">
    <location>
        <begin position="1490"/>
        <end position="1507"/>
    </location>
</feature>
<dbReference type="Pfam" id="PF00055">
    <property type="entry name" value="Laminin_N"/>
    <property type="match status" value="1"/>
</dbReference>
<evidence type="ECO:0000256" key="8">
    <source>
        <dbReference type="SAM" id="Coils"/>
    </source>
</evidence>
<dbReference type="PROSITE" id="PS01248">
    <property type="entry name" value="EGF_LAM_1"/>
    <property type="match status" value="3"/>
</dbReference>
<dbReference type="InterPro" id="IPR002049">
    <property type="entry name" value="LE_dom"/>
</dbReference>
<feature type="disulfide bond" evidence="7">
    <location>
        <begin position="1248"/>
        <end position="1257"/>
    </location>
</feature>
<evidence type="ECO:0000256" key="7">
    <source>
        <dbReference type="PROSITE-ProRule" id="PRU00460"/>
    </source>
</evidence>
<feature type="disulfide bond" evidence="7">
    <location>
        <begin position="898"/>
        <end position="910"/>
    </location>
</feature>
<feature type="disulfide bond" evidence="7">
    <location>
        <begin position="1488"/>
        <end position="1500"/>
    </location>
</feature>
<dbReference type="Proteomes" id="UP000494206">
    <property type="component" value="Unassembled WGS sequence"/>
</dbReference>
<organism evidence="14 15">
    <name type="scientific">Caenorhabditis bovis</name>
    <dbReference type="NCBI Taxonomy" id="2654633"/>
    <lineage>
        <taxon>Eukaryota</taxon>
        <taxon>Metazoa</taxon>
        <taxon>Ecdysozoa</taxon>
        <taxon>Nematoda</taxon>
        <taxon>Chromadorea</taxon>
        <taxon>Rhabditida</taxon>
        <taxon>Rhabditina</taxon>
        <taxon>Rhabditomorpha</taxon>
        <taxon>Rhabditoidea</taxon>
        <taxon>Rhabditidae</taxon>
        <taxon>Peloderinae</taxon>
        <taxon>Caenorhabditis</taxon>
    </lineage>
</organism>
<keyword evidence="3 7" id="KW-1015">Disulfide bond</keyword>
<dbReference type="EMBL" id="CADEPM010000002">
    <property type="protein sequence ID" value="CAB3399847.1"/>
    <property type="molecule type" value="Genomic_DNA"/>
</dbReference>
<keyword evidence="1" id="KW-0732">Signal</keyword>
<dbReference type="OrthoDB" id="430826at2759"/>
<dbReference type="SMART" id="SM00799">
    <property type="entry name" value="DENN"/>
    <property type="match status" value="1"/>
</dbReference>
<feature type="region of interest" description="Disordered" evidence="9">
    <location>
        <begin position="35"/>
        <end position="61"/>
    </location>
</feature>
<accession>A0A8S1EKD5</accession>
<sequence>MLLGSDISSAVSESLKFDTIRLAYKRVRAAPMVVQQKEEEDVEGEEIGTSTDPSSEEEDWEVEVSFERRVSRAKELRRVTTEIGKSEMRSRDGGLFDCVVLVKVKEENPDGSNSRSPAIEFSFPEERGETIRPELVLPDFTRLAEIESGEWSDEEGYMVSLTDNQGVRRFAYCIRYLPAIDAEKQSSSNLPWVLAVVTANRNYGFYHELALHAVNFAKTGTPVLMRFLQSIHSNPYPSAGSSLIFIKRSANGYERKYELQNLGSNPELNTSQVIRRIGAEISVCAIAALLAEQRVLIAGDTVYTVSQAVNAFEYLLRPLIWPHTQVSIIPDNLTDLCHNPTPFIMGILRSNLTNIKELIADNLSLEDLKDNFVLLDIDNGLMIPPPVSYPDKVSLENWRTAVAVCYCMRVGMPKKVSVHLINLFRAALEDHDSLSADLKIEAFQETQSGNRCPSDVSRLERAMEKTPKSPEKKPINKLLTKVSTALHISNSGNCQCQKMRRVIIIALLVSVVHSQPAQLYPSVDPNHFGADGNPCYDRETQAPQRCVPDFINAAFNLEVEVTNTCGEKSPTVYCVQSGHTGQRNVCDTCDARHPAFSHPPKYLTDFNNANNETWWQSETMLEGMQFPTSVNLTLNLGKTFDITYVRLKFISPRPESFAIYKKTTLDDDWVPWQYYSGSCRATYGMADRAPILPGNENRPQCTKEFSDISPITGGNIAFSTLEGRPSAHAFEDSQILQDWVTASAIRISLNRMNTFGDEVFKDPQVLRSYYYAISDFAVGGRCKCNGHASECVGSSSVDGENRLVCRCEHNTHGADCNECLPFYNDRPWRAGTSNEANECVACNCSQLSNRCYFDQKLFEETGHGGHCIDCEGNTQGVHCEQCIANHWRRPGENYCVPCGCDEIGSMSTQCNAEGQCQCKPGVTGKYCDQCMDGYYDFGPNGCKNCGCEASGSLNNQPRCDPKTGSCTCKINVEGRQCDKCKPGYFDLSSENQFGCTPCFCYGHSSICSTSDGYFAMNVSSTFDYDKQKWAALNRIGLQDTQWAELDKAVAVSDYDNSPVYFVAPEQFMGDQRGSYNQDLVFDLKVAKHVTNQDVRDIVIEGAGREISTSITSQNNPFPTTEKQTYRFRIHADPYYGWYPRTNELEFIGILSNITSIKIRGTYSYKDIGYLSNVHLGTAGIAPSSTNPKAATWIEHCECLPGFVGQFCESCEPGYRREIKFGGPFKRCIKCDCHNHSESCEAESGSCICEHNTAGETCERCARGYYGDALQGTTEDCEKCPCPNDGPCILHSDGDVLCTECPPGYTGRRCDECSDGFFGNPKEDTECKECQCNGNTDPNSIGNCDKITGECKKCVFNTFGFNCEKCKPGYWGDALIEPKGNCQACGCFAAGTKRPNNDYTLLECRQEDGQCECLPNVVGIQCDQCAHGFYNITSGAGCQECNCDPSGSESNTCDVITGQCQCKPGVTGKRCDQCMPYHFGFSAEGCKPCDCEPIGSESAQCDVQTGQCLCRENVEGRRCDQCAENRYGMTSGCLPCDDCYTLIQSRVNVFRGKIKNLDNTLQEIIENPAPVDDSDFDNKVKDTAKAAHELWDLVMTTTKEGGGTIQTKAKMIKKEILEAMEKLKSMDSEFEKVRAGADEAEISIKRWAIINENTHNEIEKTIEYLLTEGEERANIAAEASKKYGEQSVKMSEIAHKTREEAEKHLEKAKEIEQLVDETVVAAKKANKEASDAIYGGEQVSQQIAELKNRQAQLNESLARTMTLAEEQNKAAEEMNTIAAVSLTNVEGVKLPSVNTADIRKEIDTINEESAKATENANKENEENNNLFEEVERTVAEATNELQSSQDQQKTADELMVEIDKARGKAEQAVELAEKTLKDAESTLEILTEFNDKVDASRNAAVDELTLLQQTELIIKKANDKASETEKIIGDASKDANRSKQLAEESQIELNATIAEIAKIKQGAAVTKSSAISMNDEVEQLMEELVETKENMKYYKKQADEDQQIATEAVRKASLAKNAASEANGTVLVEEETIKKIIDDLISLQDSSTLDLDELEKELDEIDEFLAKEAIYNDVENYKSSKDEEEGKIVLLKNEITQLQKEVIALEQVRDAIPNKCFNIINLEQEGQK</sequence>
<keyword evidence="2" id="KW-0677">Repeat</keyword>
<dbReference type="SUPFAM" id="SSF57196">
    <property type="entry name" value="EGF/Laminin"/>
    <property type="match status" value="10"/>
</dbReference>
<dbReference type="FunFam" id="2.10.25.10:FF:000067">
    <property type="entry name" value="Laminin subunit gamma 1"/>
    <property type="match status" value="1"/>
</dbReference>
<dbReference type="PROSITE" id="PS50211">
    <property type="entry name" value="DENN"/>
    <property type="match status" value="1"/>
</dbReference>
<feature type="domain" description="Laminin EGF-like" evidence="10">
    <location>
        <begin position="1440"/>
        <end position="1487"/>
    </location>
</feature>
<feature type="disulfide bond" evidence="7">
    <location>
        <begin position="1461"/>
        <end position="1470"/>
    </location>
</feature>
<dbReference type="InterPro" id="IPR001194">
    <property type="entry name" value="cDENN_dom"/>
</dbReference>
<feature type="coiled-coil region" evidence="8">
    <location>
        <begin position="1969"/>
        <end position="1996"/>
    </location>
</feature>
<feature type="domain" description="Laminin EGF-like" evidence="10">
    <location>
        <begin position="1230"/>
        <end position="1278"/>
    </location>
</feature>
<proteinExistence type="predicted"/>
<dbReference type="FunFam" id="2.10.25.10:FF:000074">
    <property type="entry name" value="Laminin subunit alpha"/>
    <property type="match status" value="1"/>
</dbReference>
<feature type="disulfide bond" evidence="7">
    <location>
        <begin position="1353"/>
        <end position="1362"/>
    </location>
</feature>
<dbReference type="FunFam" id="2.10.25.10:FF:000105">
    <property type="entry name" value="laminin subunit gamma-1"/>
    <property type="match status" value="2"/>
</dbReference>
<dbReference type="PANTHER" id="PTHR10574">
    <property type="entry name" value="NETRIN/LAMININ-RELATED"/>
    <property type="match status" value="1"/>
</dbReference>
<dbReference type="Pfam" id="PF00053">
    <property type="entry name" value="EGF_laminin"/>
    <property type="match status" value="11"/>
</dbReference>
<feature type="disulfide bond" evidence="7">
    <location>
        <begin position="918"/>
        <end position="927"/>
    </location>
</feature>
<dbReference type="PRINTS" id="PR00011">
    <property type="entry name" value="EGFLAMININ"/>
</dbReference>